<name>A0ABX9MPI5_9DEIN</name>
<dbReference type="Proteomes" id="UP000265443">
    <property type="component" value="Unassembled WGS sequence"/>
</dbReference>
<keyword evidence="2" id="KW-1185">Reference proteome</keyword>
<dbReference type="EMBL" id="QWKY01000010">
    <property type="protein sequence ID" value="RIH79998.1"/>
    <property type="molecule type" value="Genomic_DNA"/>
</dbReference>
<organism evidence="1 2">
    <name type="scientific">Meiothermus hypogaeus</name>
    <dbReference type="NCBI Taxonomy" id="884155"/>
    <lineage>
        <taxon>Bacteria</taxon>
        <taxon>Thermotogati</taxon>
        <taxon>Deinococcota</taxon>
        <taxon>Deinococci</taxon>
        <taxon>Thermales</taxon>
        <taxon>Thermaceae</taxon>
        <taxon>Meiothermus</taxon>
    </lineage>
</organism>
<comment type="caution">
    <text evidence="1">The sequence shown here is derived from an EMBL/GenBank/DDBJ whole genome shotgun (WGS) entry which is preliminary data.</text>
</comment>
<sequence length="77" mass="8193">MPRGRIPPLEVRLKALGGLTPLGPGEVTSQGRFRSTPAVAKAFLSLDTRRRGEVVAAGLRVLGLLEVEDATTDEQTP</sequence>
<evidence type="ECO:0000313" key="2">
    <source>
        <dbReference type="Proteomes" id="UP000265443"/>
    </source>
</evidence>
<proteinExistence type="predicted"/>
<accession>A0ABX9MPI5</accession>
<dbReference type="RefSeq" id="WP_147075574.1">
    <property type="nucleotide sequence ID" value="NZ_QWKY01000010.1"/>
</dbReference>
<gene>
    <name evidence="1" type="ORF">Mhypo_00863</name>
</gene>
<evidence type="ECO:0000313" key="1">
    <source>
        <dbReference type="EMBL" id="RIH79998.1"/>
    </source>
</evidence>
<protein>
    <submittedName>
        <fullName evidence="1">Uncharacterized protein</fullName>
    </submittedName>
</protein>
<reference evidence="1 2" key="1">
    <citation type="submission" date="2018-08" db="EMBL/GenBank/DDBJ databases">
        <title>Meiothermus hypogaeus DSM 23238 genome sequencing project.</title>
        <authorList>
            <person name="Da Costa M.S."/>
            <person name="Albuquerque L."/>
            <person name="Raposo P."/>
            <person name="Froufe H.J.C."/>
            <person name="Barroso C.S."/>
            <person name="Egas C."/>
        </authorList>
    </citation>
    <scope>NUCLEOTIDE SEQUENCE [LARGE SCALE GENOMIC DNA]</scope>
    <source>
        <strain evidence="1 2">DSM 23238</strain>
    </source>
</reference>